<evidence type="ECO:0000313" key="2">
    <source>
        <dbReference type="Proteomes" id="UP000239866"/>
    </source>
</evidence>
<dbReference type="AlphaFoldDB" id="A0A2T1K5S8"/>
<proteinExistence type="predicted"/>
<sequence>MKSMSPFCLHRHAGKRSKKLSYGNKGVKMEARVGIEPAYTELQDELSEPLFLFNSRHLKNLPHIQFTLIRAL</sequence>
<dbReference type="EMBL" id="PXNP01000099">
    <property type="protein sequence ID" value="PSF05519.1"/>
    <property type="molecule type" value="Genomic_DNA"/>
</dbReference>
<dbReference type="Proteomes" id="UP000239866">
    <property type="component" value="Unassembled WGS sequence"/>
</dbReference>
<name>A0A2T1K5S8_9GAMM</name>
<protein>
    <submittedName>
        <fullName evidence="1">Uncharacterized protein</fullName>
    </submittedName>
</protein>
<evidence type="ECO:0000313" key="1">
    <source>
        <dbReference type="EMBL" id="PSF05519.1"/>
    </source>
</evidence>
<accession>A0A2T1K5S8</accession>
<organism evidence="1 2">
    <name type="scientific">Marinobacter fuscus</name>
    <dbReference type="NCBI Taxonomy" id="2109942"/>
    <lineage>
        <taxon>Bacteria</taxon>
        <taxon>Pseudomonadati</taxon>
        <taxon>Pseudomonadota</taxon>
        <taxon>Gammaproteobacteria</taxon>
        <taxon>Pseudomonadales</taxon>
        <taxon>Marinobacteraceae</taxon>
        <taxon>Marinobacter</taxon>
    </lineage>
</organism>
<reference evidence="1 2" key="1">
    <citation type="submission" date="2018-03" db="EMBL/GenBank/DDBJ databases">
        <title>Marinobacter brunus sp. nov., a marine bacterium of Gamma-proteobacteria isolated from the surface seawater of the South China Sea.</title>
        <authorList>
            <person name="Cheng H."/>
            <person name="Wu Y.-H."/>
            <person name="Xamxidin M."/>
            <person name="Xu X.-W."/>
        </authorList>
    </citation>
    <scope>NUCLEOTIDE SEQUENCE [LARGE SCALE GENOMIC DNA]</scope>
    <source>
        <strain evidence="1 2">NH169-3</strain>
    </source>
</reference>
<keyword evidence="2" id="KW-1185">Reference proteome</keyword>
<comment type="caution">
    <text evidence="1">The sequence shown here is derived from an EMBL/GenBank/DDBJ whole genome shotgun (WGS) entry which is preliminary data.</text>
</comment>
<gene>
    <name evidence="1" type="ORF">C7H09_14545</name>
</gene>